<evidence type="ECO:0000313" key="2">
    <source>
        <dbReference type="EMBL" id="GFO41516.1"/>
    </source>
</evidence>
<dbReference type="Proteomes" id="UP000735302">
    <property type="component" value="Unassembled WGS sequence"/>
</dbReference>
<feature type="compositionally biased region" description="Polar residues" evidence="1">
    <location>
        <begin position="13"/>
        <end position="22"/>
    </location>
</feature>
<organism evidence="2 3">
    <name type="scientific">Plakobranchus ocellatus</name>
    <dbReference type="NCBI Taxonomy" id="259542"/>
    <lineage>
        <taxon>Eukaryota</taxon>
        <taxon>Metazoa</taxon>
        <taxon>Spiralia</taxon>
        <taxon>Lophotrochozoa</taxon>
        <taxon>Mollusca</taxon>
        <taxon>Gastropoda</taxon>
        <taxon>Heterobranchia</taxon>
        <taxon>Euthyneura</taxon>
        <taxon>Panpulmonata</taxon>
        <taxon>Sacoglossa</taxon>
        <taxon>Placobranchoidea</taxon>
        <taxon>Plakobranchidae</taxon>
        <taxon>Plakobranchus</taxon>
    </lineage>
</organism>
<comment type="caution">
    <text evidence="2">The sequence shown here is derived from an EMBL/GenBank/DDBJ whole genome shotgun (WGS) entry which is preliminary data.</text>
</comment>
<evidence type="ECO:0000313" key="3">
    <source>
        <dbReference type="Proteomes" id="UP000735302"/>
    </source>
</evidence>
<evidence type="ECO:0000256" key="1">
    <source>
        <dbReference type="SAM" id="MobiDB-lite"/>
    </source>
</evidence>
<keyword evidence="3" id="KW-1185">Reference proteome</keyword>
<dbReference type="EMBL" id="BLXT01007695">
    <property type="protein sequence ID" value="GFO41516.1"/>
    <property type="molecule type" value="Genomic_DNA"/>
</dbReference>
<accession>A0AAV4DBK1</accession>
<gene>
    <name evidence="2" type="ORF">PoB_006802100</name>
</gene>
<feature type="compositionally biased region" description="Basic and acidic residues" evidence="1">
    <location>
        <begin position="1"/>
        <end position="10"/>
    </location>
</feature>
<protein>
    <submittedName>
        <fullName evidence="2">Uncharacterized protein</fullName>
    </submittedName>
</protein>
<feature type="region of interest" description="Disordered" evidence="1">
    <location>
        <begin position="1"/>
        <end position="40"/>
    </location>
</feature>
<name>A0AAV4DBK1_9GAST</name>
<proteinExistence type="predicted"/>
<reference evidence="2 3" key="1">
    <citation type="journal article" date="2021" name="Elife">
        <title>Chloroplast acquisition without the gene transfer in kleptoplastic sea slugs, Plakobranchus ocellatus.</title>
        <authorList>
            <person name="Maeda T."/>
            <person name="Takahashi S."/>
            <person name="Yoshida T."/>
            <person name="Shimamura S."/>
            <person name="Takaki Y."/>
            <person name="Nagai Y."/>
            <person name="Toyoda A."/>
            <person name="Suzuki Y."/>
            <person name="Arimoto A."/>
            <person name="Ishii H."/>
            <person name="Satoh N."/>
            <person name="Nishiyama T."/>
            <person name="Hasebe M."/>
            <person name="Maruyama T."/>
            <person name="Minagawa J."/>
            <person name="Obokata J."/>
            <person name="Shigenobu S."/>
        </authorList>
    </citation>
    <scope>NUCLEOTIDE SEQUENCE [LARGE SCALE GENOMIC DNA]</scope>
</reference>
<sequence>MADAAIKTEDSDSPQFGRQRCNSDPKPSIDTLPSFVGAVSEGPKGDSSFITSGSATTPRPVKFSKGGEYKNISSLLECNRAEPKLCFPFLSGLVVAAPFSGVNARAWSPVYCMARRGNFHIIAAVDMATRSCLHKITFRDLLAYPVRRSFEQNMQNRLFLLPAKATHSSCRPAILLMMTLWPAKLP</sequence>
<dbReference type="AlphaFoldDB" id="A0AAV4DBK1"/>